<feature type="region of interest" description="Disordered" evidence="1">
    <location>
        <begin position="1665"/>
        <end position="1702"/>
    </location>
</feature>
<organism evidence="2">
    <name type="scientific">viral metagenome</name>
    <dbReference type="NCBI Taxonomy" id="1070528"/>
    <lineage>
        <taxon>unclassified sequences</taxon>
        <taxon>metagenomes</taxon>
        <taxon>organismal metagenomes</taxon>
    </lineage>
</organism>
<feature type="compositionally biased region" description="Polar residues" evidence="1">
    <location>
        <begin position="1"/>
        <end position="15"/>
    </location>
</feature>
<accession>A0A6C0DT00</accession>
<sequence>MSAPTTEEVQQNTGLANAPEDENLDIPELGDIITVKSGSFGSLTGKIVYRDEQIIRIQRFTESDRATDIPMGDDGDYAEGTGITETVFHAKRTDPHFGVQLGASPGEMLEFYTLAGMKAAEPGIIAEILADDVTDVIVLTDGRRLNFAFIGPPLPIAVVEVRAPEEEAPAGDGTGAVAVAEGLPDEFDISALKGLLPASMVEDVPTAEQTYDESIQREDMFIDLMKEFNETKQKNPYLIRRISRETELLLALKNAVITTGPDGSVRPFIRSAANLEEVLNRLGSPLSSIVPVLAVKRILYHGKSTMDPPEAMLDQVEFRDWFKSEMRAYRNQAVYLAGQESGGAAQVAKLMYAYLYDVLFSEGSVFVPAGSAIEGEESLMDQDILRTVVPPEPALGYTKFDEKAVLNQQNVGPVKSRQHRVLGGMKTKDGDAIVPGDPGTVDSYLLLPTLLGSTYRPMKYSGALAEDIRAGLITSSLLPFENVTNNSAAYAENGIVVVKGAVATSSGDEANSILIPEFIERNLRLNVHPSDLMGPVSVGMNRVIDSIGMRSYEWTPEMAAVIWKSVAEAQRQYTVSYDEYVAAVEALKKKGGYVVQPLVADTPVFKKSLEVPEIAAVLAKLKESDLVKGSLDLAQAQQIVSMAEGTLLRVLYLSLSPQANPHLKRAREVYLAEGKRAILAFAEINGALAKYKAEPTINTCPHVKDKDALRSVMNRDESKFYALLQEFLKRYQGKRDSANHNWVMCNICDTHLICSHELMKFYELLHPGRADALHKEVILNFGGAAFNGRYVCRNCGIPISEFEYDTHLEYNDEGRPLVGRAVITDEEKSAEDELDGILNISFKKKTLEFENPIESELYEITRVIVQNTGFSFTEEEYRKTVDFAYNFVSTTIPPKEVYDAAPPPKRGIRAPYESFRASTEVACIATFIICHVHSTTPLPDVLFPFGGCRFQRGGAPIEPAVEGAEGGAVEYFVCVIANLNRATEPWNYLAWATESSPERRQNMVRDRLSKLFTQPEIRVELQKAQLNYLAIKKDTVGNASAGDRLPGSFRPSNSSKPPIMGEAAMTYPDRILAAVRTAALEEIGPVVHVRNRELAINSVINAHAGAKASGLISETSVRSESNCCFVSLVQAKREGLATFNEAAVEQEIGALRLAETIVHKRDPTEQTNGTHLYVRWTPPEAIRSTAVAPDASYFKLFMRTCFKGPREGLSHEFGRRANRYECRHCKFNLARDPLILASDLNDEEAESKRKGKAIVVVQEEARETLKANGVTVNAESFAALLAVVRKSRYVEPTSEQESLPATEIYARLEGFIHTASPLMASRMTDWLLVQKAMIANFARDAEPSEEARKITWAGFVSKYDALRTGLLDQIEGRQGRAPVRQVERKSAAVLEAVDQITSDPIHQGPAEINKHLVIGLERLAQGFSEMVFGEGKWFGQTIGARKSAITATFNGKKWFGKKISEKHATKFEAMIQTIMGANTDTNKELSAPKIRADSAELLHRLSTYLGRIVGLWSEQMVAFRVYGVSAEELQTLLRWIVLASVESLLLVDSPLYSKIAKDADKITIQRILLGWVRTTFLESGRQFKQFGMTDDEVQMAIEDAREKEKNSVIKEIDDEKDPDLQALIKINKGLKIGRWAVGSSKNLSSYNAEFYDFLQDQRDRAGIVDTSGRREDPLGFDFGAQPQEDARYDTYAGQDEDEGGAE</sequence>
<protein>
    <submittedName>
        <fullName evidence="2">Uncharacterized protein</fullName>
    </submittedName>
</protein>
<dbReference type="EMBL" id="MN739664">
    <property type="protein sequence ID" value="QHT19333.1"/>
    <property type="molecule type" value="Genomic_DNA"/>
</dbReference>
<name>A0A6C0DT00_9ZZZZ</name>
<evidence type="ECO:0000313" key="2">
    <source>
        <dbReference type="EMBL" id="QHT19333.1"/>
    </source>
</evidence>
<feature type="region of interest" description="Disordered" evidence="1">
    <location>
        <begin position="1"/>
        <end position="23"/>
    </location>
</feature>
<proteinExistence type="predicted"/>
<reference evidence="2" key="1">
    <citation type="journal article" date="2020" name="Nature">
        <title>Giant virus diversity and host interactions through global metagenomics.</title>
        <authorList>
            <person name="Schulz F."/>
            <person name="Roux S."/>
            <person name="Paez-Espino D."/>
            <person name="Jungbluth S."/>
            <person name="Walsh D.A."/>
            <person name="Denef V.J."/>
            <person name="McMahon K.D."/>
            <person name="Konstantinidis K.T."/>
            <person name="Eloe-Fadrosh E.A."/>
            <person name="Kyrpides N.C."/>
            <person name="Woyke T."/>
        </authorList>
    </citation>
    <scope>NUCLEOTIDE SEQUENCE</scope>
    <source>
        <strain evidence="2">GVMAG-M-3300023174-57</strain>
    </source>
</reference>
<evidence type="ECO:0000256" key="1">
    <source>
        <dbReference type="SAM" id="MobiDB-lite"/>
    </source>
</evidence>